<dbReference type="InterPro" id="IPR013128">
    <property type="entry name" value="Peptidase_C1A"/>
</dbReference>
<dbReference type="CDD" id="cd02248">
    <property type="entry name" value="Peptidase_C1A"/>
    <property type="match status" value="1"/>
</dbReference>
<dbReference type="GO" id="GO:0008234">
    <property type="term" value="F:cysteine-type peptidase activity"/>
    <property type="evidence" value="ECO:0007669"/>
    <property type="project" value="InterPro"/>
</dbReference>
<dbReference type="Gene3D" id="3.90.70.10">
    <property type="entry name" value="Cysteine proteinases"/>
    <property type="match status" value="1"/>
</dbReference>
<proteinExistence type="inferred from homology"/>
<dbReference type="SUPFAM" id="SSF54001">
    <property type="entry name" value="Cysteine proteinases"/>
    <property type="match status" value="1"/>
</dbReference>
<dbReference type="OrthoDB" id="10253408at2759"/>
<dbReference type="Proteomes" id="UP000179807">
    <property type="component" value="Unassembled WGS sequence"/>
</dbReference>
<evidence type="ECO:0000313" key="4">
    <source>
        <dbReference type="Proteomes" id="UP000179807"/>
    </source>
</evidence>
<dbReference type="GO" id="GO:0006508">
    <property type="term" value="P:proteolysis"/>
    <property type="evidence" value="ECO:0007669"/>
    <property type="project" value="InterPro"/>
</dbReference>
<dbReference type="GeneID" id="94841962"/>
<reference evidence="3" key="1">
    <citation type="submission" date="2016-10" db="EMBL/GenBank/DDBJ databases">
        <authorList>
            <person name="Benchimol M."/>
            <person name="Almeida L.G."/>
            <person name="Vasconcelos A.T."/>
            <person name="Perreira-Neves A."/>
            <person name="Rosa I.A."/>
            <person name="Tasca T."/>
            <person name="Bogo M.R."/>
            <person name="de Souza W."/>
        </authorList>
    </citation>
    <scope>NUCLEOTIDE SEQUENCE [LARGE SCALE GENOMIC DNA]</scope>
    <source>
        <strain evidence="3">K</strain>
    </source>
</reference>
<evidence type="ECO:0000259" key="2">
    <source>
        <dbReference type="SMART" id="SM00645"/>
    </source>
</evidence>
<dbReference type="InterPro" id="IPR039417">
    <property type="entry name" value="Peptidase_C1A_papain-like"/>
</dbReference>
<sequence>MEGAWAVANGVLYKLSEQNLVDCTTTALGCSGGLAELGLDQARRTQDGKFMLEEDYPYLAYQQRVCNFDATKAVAHITDITMYRDEKDLMGVVATYGPTSIGIDASGSLFSFYSSGIYDGSDCQKQQNHAVATVGYGDENGVPYWIVKNSWGKEWGDQGYIRMLRDVDVCGIGVTITGITGL</sequence>
<dbReference type="AlphaFoldDB" id="A0A1J4JZ67"/>
<dbReference type="InterPro" id="IPR038765">
    <property type="entry name" value="Papain-like_cys_pep_sf"/>
</dbReference>
<organism evidence="3 4">
    <name type="scientific">Tritrichomonas foetus</name>
    <dbReference type="NCBI Taxonomy" id="1144522"/>
    <lineage>
        <taxon>Eukaryota</taxon>
        <taxon>Metamonada</taxon>
        <taxon>Parabasalia</taxon>
        <taxon>Tritrichomonadida</taxon>
        <taxon>Tritrichomonadidae</taxon>
        <taxon>Tritrichomonas</taxon>
    </lineage>
</organism>
<name>A0A1J4JZ67_9EUKA</name>
<dbReference type="EMBL" id="MLAK01000862">
    <property type="protein sequence ID" value="OHT02549.1"/>
    <property type="molecule type" value="Genomic_DNA"/>
</dbReference>
<evidence type="ECO:0000313" key="3">
    <source>
        <dbReference type="EMBL" id="OHT02549.1"/>
    </source>
</evidence>
<evidence type="ECO:0000256" key="1">
    <source>
        <dbReference type="ARBA" id="ARBA00008455"/>
    </source>
</evidence>
<dbReference type="SMART" id="SM00645">
    <property type="entry name" value="Pept_C1"/>
    <property type="match status" value="1"/>
</dbReference>
<gene>
    <name evidence="3" type="primary">CTSL1</name>
    <name evidence="3" type="ORF">TRFO_30277</name>
</gene>
<feature type="domain" description="Peptidase C1A papain C-terminal" evidence="2">
    <location>
        <begin position="1"/>
        <end position="180"/>
    </location>
</feature>
<dbReference type="RefSeq" id="XP_068355685.1">
    <property type="nucleotide sequence ID" value="XM_068507258.1"/>
</dbReference>
<accession>A0A1J4JZ67</accession>
<comment type="caution">
    <text evidence="3">The sequence shown here is derived from an EMBL/GenBank/DDBJ whole genome shotgun (WGS) entry which is preliminary data.</text>
</comment>
<protein>
    <submittedName>
        <fullName evidence="3">Cathepsin L1</fullName>
    </submittedName>
</protein>
<keyword evidence="4" id="KW-1185">Reference proteome</keyword>
<comment type="similarity">
    <text evidence="1">Belongs to the peptidase C1 family.</text>
</comment>
<dbReference type="PROSITE" id="PS00640">
    <property type="entry name" value="THIOL_PROTEASE_ASN"/>
    <property type="match status" value="1"/>
</dbReference>
<dbReference type="VEuPathDB" id="TrichDB:TRFO_30277"/>
<dbReference type="PANTHER" id="PTHR12411">
    <property type="entry name" value="CYSTEINE PROTEASE FAMILY C1-RELATED"/>
    <property type="match status" value="1"/>
</dbReference>
<dbReference type="InterPro" id="IPR000668">
    <property type="entry name" value="Peptidase_C1A_C"/>
</dbReference>
<dbReference type="InterPro" id="IPR025661">
    <property type="entry name" value="Pept_asp_AS"/>
</dbReference>
<dbReference type="Pfam" id="PF00112">
    <property type="entry name" value="Peptidase_C1"/>
    <property type="match status" value="1"/>
</dbReference>